<dbReference type="GO" id="GO:0035556">
    <property type="term" value="P:intracellular signal transduction"/>
    <property type="evidence" value="ECO:0007669"/>
    <property type="project" value="InterPro"/>
</dbReference>
<keyword evidence="8" id="KW-1185">Reference proteome</keyword>
<comment type="caution">
    <text evidence="7">The sequence shown here is derived from an EMBL/GenBank/DDBJ whole genome shotgun (WGS) entry which is preliminary data.</text>
</comment>
<dbReference type="Pfam" id="PF00520">
    <property type="entry name" value="Ion_trans"/>
    <property type="match status" value="1"/>
</dbReference>
<evidence type="ECO:0000256" key="3">
    <source>
        <dbReference type="ARBA" id="ARBA00022989"/>
    </source>
</evidence>
<dbReference type="CDD" id="cd07302">
    <property type="entry name" value="CHD"/>
    <property type="match status" value="1"/>
</dbReference>
<name>A0A1R2CP87_9CILI</name>
<dbReference type="SUPFAM" id="SSF55073">
    <property type="entry name" value="Nucleotide cyclase"/>
    <property type="match status" value="1"/>
</dbReference>
<keyword evidence="3 5" id="KW-1133">Transmembrane helix</keyword>
<feature type="transmembrane region" description="Helical" evidence="5">
    <location>
        <begin position="125"/>
        <end position="145"/>
    </location>
</feature>
<dbReference type="Proteomes" id="UP000187209">
    <property type="component" value="Unassembled WGS sequence"/>
</dbReference>
<dbReference type="PANTHER" id="PTHR43336">
    <property type="entry name" value="OXYGEN SENSOR HISTIDINE KINASE RESPONSE REGULATOR DEVS/DOSS"/>
    <property type="match status" value="1"/>
</dbReference>
<evidence type="ECO:0000259" key="6">
    <source>
        <dbReference type="PROSITE" id="PS50125"/>
    </source>
</evidence>
<dbReference type="EMBL" id="MPUH01000095">
    <property type="protein sequence ID" value="OMJ90780.1"/>
    <property type="molecule type" value="Genomic_DNA"/>
</dbReference>
<dbReference type="PANTHER" id="PTHR43336:SF3">
    <property type="entry name" value="GUANYLATE CYCLASE DOMAIN-CONTAINING PROTEIN"/>
    <property type="match status" value="1"/>
</dbReference>
<dbReference type="InterPro" id="IPR029787">
    <property type="entry name" value="Nucleotide_cyclase"/>
</dbReference>
<dbReference type="SUPFAM" id="SSF81324">
    <property type="entry name" value="Voltage-gated potassium channels"/>
    <property type="match status" value="1"/>
</dbReference>
<comment type="subcellular location">
    <subcellularLocation>
        <location evidence="1">Membrane</location>
        <topology evidence="1">Multi-pass membrane protein</topology>
    </subcellularLocation>
</comment>
<accession>A0A1R2CP87</accession>
<keyword evidence="4 5" id="KW-0472">Membrane</keyword>
<evidence type="ECO:0000256" key="2">
    <source>
        <dbReference type="ARBA" id="ARBA00022692"/>
    </source>
</evidence>
<dbReference type="Gene3D" id="3.30.70.1230">
    <property type="entry name" value="Nucleotide cyclase"/>
    <property type="match status" value="1"/>
</dbReference>
<evidence type="ECO:0000313" key="7">
    <source>
        <dbReference type="EMBL" id="OMJ90780.1"/>
    </source>
</evidence>
<sequence length="793" mass="91933">MKVYPENYGESIDTKQDKESELLYTSRQVSNPDCIINNSIPSPQIKIENLVGMQTKVYKKLESKGITVLMTIITIYSLYGDDIRISFTSKNSDIIFFSLATVCCFLFLLEIFMMFYAKKHYRWSFYFWLDILATISLIPDIGWLWESIVGINMSGGNLKTKKVQNAIKASRLGTRTSKVVRFIRMFRLFRIVKLYKNAQMLKGNEDFEEEEADDYEKDNSGQAMYVGEKLSELVTKRVISIVLVMLMILPLFDSDFYVSNFNWENDLIIINELIGKNSFEKVKNIFIELQTSTQYPLIHFLYEDNGSDYIWDSGIDYNDLRYEEIYYSSQNTTIAIFDLRQSSQLIGILDISRTIFVTLMFSLGTLFFSRDLEKKIINPIKNMIARIQMISQTLDFNLSHQKTKTQHLKTSKFSFCKDNSKEYLQEIVFIEKTIMQIGILLVLVFGEAGARIIRNSLSLEGELILCDEGVKIYAIFCFCDIRNFTDITEELQEEVMLFINEIAYIIHMYAYIYQGAANKNVGDAFLLVWKVAENTDECLAIDLQISSDLAVLSLVKMITGIRKSPFLLKYRQNLKLNARMTDFDIKIGFGLHMGWAIEGPIGSEYKIDPTYLSPHVNAVAFLENLTKYYGIQCVISENVYQFLSKPLRDKCRNIDRMAQYEFEEIFNIYCFDVNVLKITSGGYKDRARKKIDRKMQKIRRLIKGDASVAYAITASSKSFQTMTYDFTEDFYNTFAKALNFYFDGLWQNSRIAFNDVLNIMPHDGPSLTILNYMKNYNYISPGSWKGVRIANNF</sequence>
<dbReference type="InterPro" id="IPR001054">
    <property type="entry name" value="A/G_cyclase"/>
</dbReference>
<dbReference type="OrthoDB" id="60033at2759"/>
<feature type="domain" description="Guanylate cyclase" evidence="6">
    <location>
        <begin position="475"/>
        <end position="623"/>
    </location>
</feature>
<proteinExistence type="predicted"/>
<organism evidence="7 8">
    <name type="scientific">Stentor coeruleus</name>
    <dbReference type="NCBI Taxonomy" id="5963"/>
    <lineage>
        <taxon>Eukaryota</taxon>
        <taxon>Sar</taxon>
        <taxon>Alveolata</taxon>
        <taxon>Ciliophora</taxon>
        <taxon>Postciliodesmatophora</taxon>
        <taxon>Heterotrichea</taxon>
        <taxon>Heterotrichida</taxon>
        <taxon>Stentoridae</taxon>
        <taxon>Stentor</taxon>
    </lineage>
</organism>
<feature type="transmembrane region" description="Helical" evidence="5">
    <location>
        <begin position="94"/>
        <end position="113"/>
    </location>
</feature>
<dbReference type="GO" id="GO:0016020">
    <property type="term" value="C:membrane"/>
    <property type="evidence" value="ECO:0007669"/>
    <property type="project" value="UniProtKB-SubCell"/>
</dbReference>
<reference evidence="7 8" key="1">
    <citation type="submission" date="2016-11" db="EMBL/GenBank/DDBJ databases">
        <title>The macronuclear genome of Stentor coeruleus: a giant cell with tiny introns.</title>
        <authorList>
            <person name="Slabodnick M."/>
            <person name="Ruby J.G."/>
            <person name="Reiff S.B."/>
            <person name="Swart E.C."/>
            <person name="Gosai S."/>
            <person name="Prabakaran S."/>
            <person name="Witkowska E."/>
            <person name="Larue G.E."/>
            <person name="Fisher S."/>
            <person name="Freeman R.M."/>
            <person name="Gunawardena J."/>
            <person name="Chu W."/>
            <person name="Stover N.A."/>
            <person name="Gregory B.D."/>
            <person name="Nowacki M."/>
            <person name="Derisi J."/>
            <person name="Roy S.W."/>
            <person name="Marshall W.F."/>
            <person name="Sood P."/>
        </authorList>
    </citation>
    <scope>NUCLEOTIDE SEQUENCE [LARGE SCALE GENOMIC DNA]</scope>
    <source>
        <strain evidence="7">WM001</strain>
    </source>
</reference>
<evidence type="ECO:0000256" key="1">
    <source>
        <dbReference type="ARBA" id="ARBA00004141"/>
    </source>
</evidence>
<protein>
    <recommendedName>
        <fullName evidence="6">Guanylate cyclase domain-containing protein</fullName>
    </recommendedName>
</protein>
<dbReference type="InterPro" id="IPR005821">
    <property type="entry name" value="Ion_trans_dom"/>
</dbReference>
<keyword evidence="2 5" id="KW-0812">Transmembrane</keyword>
<dbReference type="Gene3D" id="1.20.120.350">
    <property type="entry name" value="Voltage-gated potassium channels. Chain C"/>
    <property type="match status" value="1"/>
</dbReference>
<gene>
    <name evidence="7" type="ORF">SteCoe_6759</name>
</gene>
<feature type="transmembrane region" description="Helical" evidence="5">
    <location>
        <begin position="61"/>
        <end position="79"/>
    </location>
</feature>
<evidence type="ECO:0000313" key="8">
    <source>
        <dbReference type="Proteomes" id="UP000187209"/>
    </source>
</evidence>
<dbReference type="GO" id="GO:0009190">
    <property type="term" value="P:cyclic nucleotide biosynthetic process"/>
    <property type="evidence" value="ECO:0007669"/>
    <property type="project" value="InterPro"/>
</dbReference>
<evidence type="ECO:0000256" key="5">
    <source>
        <dbReference type="SAM" id="Phobius"/>
    </source>
</evidence>
<dbReference type="PROSITE" id="PS50125">
    <property type="entry name" value="GUANYLATE_CYCLASE_2"/>
    <property type="match status" value="1"/>
</dbReference>
<dbReference type="AlphaFoldDB" id="A0A1R2CP87"/>
<dbReference type="InterPro" id="IPR027359">
    <property type="entry name" value="Volt_channel_dom_sf"/>
</dbReference>
<evidence type="ECO:0000256" key="4">
    <source>
        <dbReference type="ARBA" id="ARBA00023136"/>
    </source>
</evidence>